<evidence type="ECO:0000313" key="2">
    <source>
        <dbReference type="EMBL" id="EFZ36237.1"/>
    </source>
</evidence>
<gene>
    <name evidence="2" type="ORF">HMPREF0663_12304</name>
</gene>
<dbReference type="PROSITE" id="PS51257">
    <property type="entry name" value="PROKAR_LIPOPROTEIN"/>
    <property type="match status" value="1"/>
</dbReference>
<comment type="caution">
    <text evidence="2">The sequence shown here is derived from an EMBL/GenBank/DDBJ whole genome shotgun (WGS) entry which is preliminary data.</text>
</comment>
<sequence length="58" mass="6720">MKRYIKYIGFPFVYLGVACLCIEYVTNLKSNILLGIGLLFIICGIIGYMAYQKRTEKY</sequence>
<reference evidence="2" key="1">
    <citation type="submission" date="2011-01" db="EMBL/GenBank/DDBJ databases">
        <authorList>
            <person name="Muzny D."/>
            <person name="Qin X."/>
            <person name="Buhay C."/>
            <person name="Dugan-Rocha S."/>
            <person name="Ding Y."/>
            <person name="Chen G."/>
            <person name="Hawes A."/>
            <person name="Holder M."/>
            <person name="Jhangiani S."/>
            <person name="Johnson A."/>
            <person name="Khan Z."/>
            <person name="Li Z."/>
            <person name="Liu W."/>
            <person name="Liu X."/>
            <person name="Perez L."/>
            <person name="Shen H."/>
            <person name="Wang Q."/>
            <person name="Watt J."/>
            <person name="Xi L."/>
            <person name="Xin Y."/>
            <person name="Zhou J."/>
            <person name="Deng J."/>
            <person name="Jiang H."/>
            <person name="Liu Y."/>
            <person name="Qu J."/>
            <person name="Song X.-Z."/>
            <person name="Zhang L."/>
            <person name="Villasana D."/>
            <person name="Johnson A."/>
            <person name="Liu J."/>
            <person name="Liyanage D."/>
            <person name="Lorensuhewa L."/>
            <person name="Robinson T."/>
            <person name="Song A."/>
            <person name="Song B.-B."/>
            <person name="Dinh H."/>
            <person name="Thornton R."/>
            <person name="Coyle M."/>
            <person name="Francisco L."/>
            <person name="Jackson L."/>
            <person name="Javaid M."/>
            <person name="Korchina V."/>
            <person name="Kovar C."/>
            <person name="Mata R."/>
            <person name="Mathew T."/>
            <person name="Ngo R."/>
            <person name="Nguyen L."/>
            <person name="Nguyen N."/>
            <person name="Okwuonu G."/>
            <person name="Ongeri F."/>
            <person name="Pham C."/>
            <person name="Simmons D."/>
            <person name="Wilczek-Boney K."/>
            <person name="Hale W."/>
            <person name="Jakkamsetti A."/>
            <person name="Pham P."/>
            <person name="Ruth R."/>
            <person name="San Lucas F."/>
            <person name="Warren J."/>
            <person name="Zhang J."/>
            <person name="Zhao Z."/>
            <person name="Zhou C."/>
            <person name="Zhu D."/>
            <person name="Lee S."/>
            <person name="Bess C."/>
            <person name="Blankenburg K."/>
            <person name="Forbes L."/>
            <person name="Fu Q."/>
            <person name="Gubbala S."/>
            <person name="Hirani K."/>
            <person name="Jayaseelan J.C."/>
            <person name="Lara F."/>
            <person name="Munidasa M."/>
            <person name="Palculict T."/>
            <person name="Patil S."/>
            <person name="Pu L.-L."/>
            <person name="Saada N."/>
            <person name="Tang L."/>
            <person name="Weissenberger G."/>
            <person name="Zhu Y."/>
            <person name="Hemphill L."/>
            <person name="Shang Y."/>
            <person name="Youmans B."/>
            <person name="Ayvaz T."/>
            <person name="Ross M."/>
            <person name="Santibanez J."/>
            <person name="Aqrawi P."/>
            <person name="Gross S."/>
            <person name="Joshi V."/>
            <person name="Fowler G."/>
            <person name="Nazareth L."/>
            <person name="Reid J."/>
            <person name="Worley K."/>
            <person name="Petrosino J."/>
            <person name="Highlander S."/>
            <person name="Gibbs R."/>
        </authorList>
    </citation>
    <scope>NUCLEOTIDE SEQUENCE [LARGE SCALE GENOMIC DNA]</scope>
    <source>
        <strain evidence="2">ATCC 33269</strain>
    </source>
</reference>
<dbReference type="STRING" id="28134.SAMN05444288_2103"/>
<proteinExistence type="predicted"/>
<evidence type="ECO:0000256" key="1">
    <source>
        <dbReference type="SAM" id="Phobius"/>
    </source>
</evidence>
<dbReference type="EMBL" id="AEPE02000006">
    <property type="protein sequence ID" value="EFZ36237.1"/>
    <property type="molecule type" value="Genomic_DNA"/>
</dbReference>
<dbReference type="Proteomes" id="UP000005580">
    <property type="component" value="Unassembled WGS sequence"/>
</dbReference>
<name>E7RSN6_9BACT</name>
<feature type="transmembrane region" description="Helical" evidence="1">
    <location>
        <begin position="7"/>
        <end position="26"/>
    </location>
</feature>
<organism evidence="2 3">
    <name type="scientific">Hoylesella oralis ATCC 33269</name>
    <dbReference type="NCBI Taxonomy" id="873533"/>
    <lineage>
        <taxon>Bacteria</taxon>
        <taxon>Pseudomonadati</taxon>
        <taxon>Bacteroidota</taxon>
        <taxon>Bacteroidia</taxon>
        <taxon>Bacteroidales</taxon>
        <taxon>Prevotellaceae</taxon>
        <taxon>Hoylesella</taxon>
    </lineage>
</organism>
<keyword evidence="1" id="KW-0812">Transmembrane</keyword>
<feature type="transmembrane region" description="Helical" evidence="1">
    <location>
        <begin position="32"/>
        <end position="51"/>
    </location>
</feature>
<dbReference type="AlphaFoldDB" id="E7RSN6"/>
<keyword evidence="1" id="KW-0472">Membrane</keyword>
<protein>
    <submittedName>
        <fullName evidence="2">Uncharacterized protein</fullName>
    </submittedName>
</protein>
<keyword evidence="1" id="KW-1133">Transmembrane helix</keyword>
<keyword evidence="3" id="KW-1185">Reference proteome</keyword>
<dbReference type="HOGENOM" id="CLU_2975547_0_0_10"/>
<evidence type="ECO:0000313" key="3">
    <source>
        <dbReference type="Proteomes" id="UP000005580"/>
    </source>
</evidence>
<accession>E7RSN6</accession>